<evidence type="ECO:0000313" key="1">
    <source>
        <dbReference type="EMBL" id="ART30753.1"/>
    </source>
</evidence>
<protein>
    <submittedName>
        <fullName evidence="1">Uncharacterized protein</fullName>
    </submittedName>
</protein>
<geneLocation type="mitochondrion" evidence="1"/>
<dbReference type="EMBL" id="KY774314">
    <property type="protein sequence ID" value="ART30753.1"/>
    <property type="molecule type" value="Genomic_DNA"/>
</dbReference>
<accession>A0A1Y0B032</accession>
<dbReference type="AlphaFoldDB" id="A0A1Y0B032"/>
<organism evidence="1">
    <name type="scientific">Utricularia reniformis</name>
    <dbReference type="NCBI Taxonomy" id="192314"/>
    <lineage>
        <taxon>Eukaryota</taxon>
        <taxon>Viridiplantae</taxon>
        <taxon>Streptophyta</taxon>
        <taxon>Embryophyta</taxon>
        <taxon>Tracheophyta</taxon>
        <taxon>Spermatophyta</taxon>
        <taxon>Magnoliopsida</taxon>
        <taxon>eudicotyledons</taxon>
        <taxon>Gunneridae</taxon>
        <taxon>Pentapetalae</taxon>
        <taxon>asterids</taxon>
        <taxon>lamiids</taxon>
        <taxon>Lamiales</taxon>
        <taxon>Lentibulariaceae</taxon>
        <taxon>Utricularia</taxon>
    </lineage>
</organism>
<proteinExistence type="predicted"/>
<reference evidence="1" key="1">
    <citation type="submission" date="2017-03" db="EMBL/GenBank/DDBJ databases">
        <title>The mitochondrial genome of the carnivorous plant Utricularia reniformis (Lentibulariaceae): structure, comparative analysis and evolutionary landmarks.</title>
        <authorList>
            <person name="Silva S.R."/>
            <person name="Alvarenga D.O."/>
            <person name="Michael T.P."/>
            <person name="Miranda V.F.O."/>
            <person name="Varani A.M."/>
        </authorList>
    </citation>
    <scope>NUCLEOTIDE SEQUENCE</scope>
</reference>
<gene>
    <name evidence="1" type="ORF">AEK19_MT0496</name>
</gene>
<keyword evidence="1" id="KW-0496">Mitochondrion</keyword>
<name>A0A1Y0B032_9LAMI</name>
<sequence length="78" mass="8929">MKKFSRIYLRGLKSSYAKANESSLLSKFFRKAYTIRRKHNELHKELGTIPCDTVSKLKLAHALQDIDSAGIKILLYSS</sequence>